<evidence type="ECO:0000256" key="2">
    <source>
        <dbReference type="ARBA" id="ARBA00022692"/>
    </source>
</evidence>
<accession>A0A916RVP0</accession>
<reference evidence="7" key="1">
    <citation type="journal article" date="2014" name="Int. J. Syst. Evol. Microbiol.">
        <title>Complete genome sequence of Corynebacterium casei LMG S-19264T (=DSM 44701T), isolated from a smear-ripened cheese.</title>
        <authorList>
            <consortium name="US DOE Joint Genome Institute (JGI-PGF)"/>
            <person name="Walter F."/>
            <person name="Albersmeier A."/>
            <person name="Kalinowski J."/>
            <person name="Ruckert C."/>
        </authorList>
    </citation>
    <scope>NUCLEOTIDE SEQUENCE</scope>
    <source>
        <strain evidence="7">CGMCC 1.12408</strain>
    </source>
</reference>
<dbReference type="PANTHER" id="PTHR33392:SF6">
    <property type="entry name" value="POLYISOPRENYL-TEICHOIC ACID--PEPTIDOGLYCAN TEICHOIC ACID TRANSFERASE TAGU"/>
    <property type="match status" value="1"/>
</dbReference>
<dbReference type="RefSeq" id="WP_188383980.1">
    <property type="nucleotide sequence ID" value="NZ_BMEY01000006.1"/>
</dbReference>
<gene>
    <name evidence="7" type="primary">lytR</name>
    <name evidence="7" type="ORF">GCM10008025_14200</name>
</gene>
<feature type="domain" description="Cell envelope-related transcriptional attenuator" evidence="6">
    <location>
        <begin position="85"/>
        <end position="226"/>
    </location>
</feature>
<dbReference type="EMBL" id="BMEY01000006">
    <property type="protein sequence ID" value="GGA71460.1"/>
    <property type="molecule type" value="Genomic_DNA"/>
</dbReference>
<evidence type="ECO:0000313" key="8">
    <source>
        <dbReference type="Proteomes" id="UP000613512"/>
    </source>
</evidence>
<evidence type="ECO:0000256" key="3">
    <source>
        <dbReference type="ARBA" id="ARBA00022968"/>
    </source>
</evidence>
<dbReference type="InterPro" id="IPR050922">
    <property type="entry name" value="LytR/CpsA/Psr_CW_biosynth"/>
</dbReference>
<evidence type="ECO:0000256" key="4">
    <source>
        <dbReference type="ARBA" id="ARBA00022989"/>
    </source>
</evidence>
<dbReference type="Gene3D" id="3.40.630.190">
    <property type="entry name" value="LCP protein"/>
    <property type="match status" value="1"/>
</dbReference>
<name>A0A916RVP0_9BACI</name>
<comment type="caution">
    <text evidence="7">The sequence shown here is derived from an EMBL/GenBank/DDBJ whole genome shotgun (WGS) entry which is preliminary data.</text>
</comment>
<dbReference type="GO" id="GO:0071555">
    <property type="term" value="P:cell wall organization"/>
    <property type="evidence" value="ECO:0007669"/>
    <property type="project" value="UniProtKB-KW"/>
</dbReference>
<protein>
    <submittedName>
        <fullName evidence="7">LytR family transcriptional regulator</fullName>
    </submittedName>
</protein>
<organism evidence="7 8">
    <name type="scientific">Ornithinibacillus halotolerans</name>
    <dbReference type="NCBI Taxonomy" id="1274357"/>
    <lineage>
        <taxon>Bacteria</taxon>
        <taxon>Bacillati</taxon>
        <taxon>Bacillota</taxon>
        <taxon>Bacilli</taxon>
        <taxon>Bacillales</taxon>
        <taxon>Bacillaceae</taxon>
        <taxon>Ornithinibacillus</taxon>
    </lineage>
</organism>
<evidence type="ECO:0000256" key="5">
    <source>
        <dbReference type="SAM" id="Phobius"/>
    </source>
</evidence>
<comment type="similarity">
    <text evidence="1">Belongs to the LytR/CpsA/Psr (LCP) family.</text>
</comment>
<dbReference type="PANTHER" id="PTHR33392">
    <property type="entry name" value="POLYISOPRENYL-TEICHOIC ACID--PEPTIDOGLYCAN TEICHOIC ACID TRANSFERASE TAGU"/>
    <property type="match status" value="1"/>
</dbReference>
<dbReference type="Proteomes" id="UP000613512">
    <property type="component" value="Unassembled WGS sequence"/>
</dbReference>
<evidence type="ECO:0000256" key="1">
    <source>
        <dbReference type="ARBA" id="ARBA00006068"/>
    </source>
</evidence>
<dbReference type="AlphaFoldDB" id="A0A916RVP0"/>
<keyword evidence="8" id="KW-1185">Reference proteome</keyword>
<sequence>MQEISKKSSIPWMKILFGSILLMILGLAIYLLSIFSGMKDTINAQMYQPIPSINQIQSEEKIAHGELINILFIGVNTKASNRTGSDTLIIFSLDPKTDSVSMINIPRHTRASLGSEEKEDKINRAFTYGGADLAVESIKSLLDIEIDYYIQLDLAGIAELIDGIGGLTIHNELSIEADDFQVSPGELHLSGAKALRYVEMLYQYQGEDLDQAELQQQVFETIMTKLTTSLTINKVEVIASFLGENIITNIDYDNVEQLVRNYSSVGGNISDYTLDGTEEIIDDEYYFIVPDSEIKKVQQLIVNPDTEI</sequence>
<keyword evidence="5" id="KW-0472">Membrane</keyword>
<proteinExistence type="inferred from homology"/>
<keyword evidence="3" id="KW-0735">Signal-anchor</keyword>
<evidence type="ECO:0000313" key="7">
    <source>
        <dbReference type="EMBL" id="GGA71460.1"/>
    </source>
</evidence>
<feature type="transmembrane region" description="Helical" evidence="5">
    <location>
        <begin position="12"/>
        <end position="35"/>
    </location>
</feature>
<keyword evidence="2 5" id="KW-0812">Transmembrane</keyword>
<dbReference type="NCBIfam" id="TIGR00350">
    <property type="entry name" value="lytR_cpsA_psr"/>
    <property type="match status" value="1"/>
</dbReference>
<evidence type="ECO:0000259" key="6">
    <source>
        <dbReference type="Pfam" id="PF03816"/>
    </source>
</evidence>
<keyword evidence="4 5" id="KW-1133">Transmembrane helix</keyword>
<dbReference type="Pfam" id="PF03816">
    <property type="entry name" value="LytR_cpsA_psr"/>
    <property type="match status" value="1"/>
</dbReference>
<reference evidence="7" key="2">
    <citation type="submission" date="2020-09" db="EMBL/GenBank/DDBJ databases">
        <authorList>
            <person name="Sun Q."/>
            <person name="Zhou Y."/>
        </authorList>
    </citation>
    <scope>NUCLEOTIDE SEQUENCE</scope>
    <source>
        <strain evidence="7">CGMCC 1.12408</strain>
    </source>
</reference>
<dbReference type="InterPro" id="IPR004474">
    <property type="entry name" value="LytR_CpsA_psr"/>
</dbReference>